<keyword evidence="3" id="KW-0560">Oxidoreductase</keyword>
<keyword evidence="4" id="KW-0408">Iron</keyword>
<organism evidence="6">
    <name type="scientific">marine metagenome</name>
    <dbReference type="NCBI Taxonomy" id="408172"/>
    <lineage>
        <taxon>unclassified sequences</taxon>
        <taxon>metagenomes</taxon>
        <taxon>ecological metagenomes</taxon>
    </lineage>
</organism>
<accession>A0A382GPY2</accession>
<dbReference type="InterPro" id="IPR039650">
    <property type="entry name" value="HdrA-like"/>
</dbReference>
<evidence type="ECO:0000256" key="5">
    <source>
        <dbReference type="ARBA" id="ARBA00023014"/>
    </source>
</evidence>
<dbReference type="GO" id="GO:0016491">
    <property type="term" value="F:oxidoreductase activity"/>
    <property type="evidence" value="ECO:0007669"/>
    <property type="project" value="UniProtKB-KW"/>
</dbReference>
<sequence>MKHILITIAAVSLVGCAPTLIHAKSGKYEVLVYGATPAGVCASVAAAREGASVALLSPYDYVGGVLSGGLSLSDGNQCVRQLMGGLFVEFYQRIHKHYRDAGVTLNWEIDLTKYNKWTNEPHVAEKVFNDMLKEAGVDVFLEHQLTGVTKESTRIVMLNTSKGMLHAEQFIDATYEGDLMAAAKVSYALGRESKKQYGESLAGHQFPKKAVIIEPFNAAGKPLPLLTGDSLGEDKGDGKIMTYSFRVVISTDPNNRLPIPEPANYDPARFELVRRYVKANPKVAGSMVSIDEYPLPGRKVDLNNGIGRQISSGLVGASWAWPEATYKEREKIWEAHKQYTLELIWFLKTDSGVPEGVRRKFATYGLAKDEFGKHGGWPPALYVREGRRMIGEHVLTQHDVRTNARKKDSIGISSFPIDSHDCQRVPTADGRGWINEGTIFPKRINGNHHGHPYQVP</sequence>
<proteinExistence type="predicted"/>
<dbReference type="GO" id="GO:0046872">
    <property type="term" value="F:metal ion binding"/>
    <property type="evidence" value="ECO:0007669"/>
    <property type="project" value="UniProtKB-KW"/>
</dbReference>
<evidence type="ECO:0000313" key="6">
    <source>
        <dbReference type="EMBL" id="SVB77158.1"/>
    </source>
</evidence>
<dbReference type="EMBL" id="UINC01056752">
    <property type="protein sequence ID" value="SVB77158.1"/>
    <property type="molecule type" value="Genomic_DNA"/>
</dbReference>
<dbReference type="GO" id="GO:0051539">
    <property type="term" value="F:4 iron, 4 sulfur cluster binding"/>
    <property type="evidence" value="ECO:0007669"/>
    <property type="project" value="UniProtKB-KW"/>
</dbReference>
<reference evidence="6" key="1">
    <citation type="submission" date="2018-05" db="EMBL/GenBank/DDBJ databases">
        <authorList>
            <person name="Lanie J.A."/>
            <person name="Ng W.-L."/>
            <person name="Kazmierczak K.M."/>
            <person name="Andrzejewski T.M."/>
            <person name="Davidsen T.M."/>
            <person name="Wayne K.J."/>
            <person name="Tettelin H."/>
            <person name="Glass J.I."/>
            <person name="Rusch D."/>
            <person name="Podicherti R."/>
            <person name="Tsui H.-C.T."/>
            <person name="Winkler M.E."/>
        </authorList>
    </citation>
    <scope>NUCLEOTIDE SEQUENCE</scope>
</reference>
<feature type="non-terminal residue" evidence="6">
    <location>
        <position position="456"/>
    </location>
</feature>
<dbReference type="InterPro" id="IPR036188">
    <property type="entry name" value="FAD/NAD-bd_sf"/>
</dbReference>
<dbReference type="Gene3D" id="3.50.50.60">
    <property type="entry name" value="FAD/NAD(P)-binding domain"/>
    <property type="match status" value="1"/>
</dbReference>
<dbReference type="PROSITE" id="PS51257">
    <property type="entry name" value="PROKAR_LIPOPROTEIN"/>
    <property type="match status" value="1"/>
</dbReference>
<evidence type="ECO:0000256" key="1">
    <source>
        <dbReference type="ARBA" id="ARBA00022485"/>
    </source>
</evidence>
<dbReference type="SUPFAM" id="SSF51905">
    <property type="entry name" value="FAD/NAD(P)-binding domain"/>
    <property type="match status" value="1"/>
</dbReference>
<keyword evidence="1" id="KW-0004">4Fe-4S</keyword>
<gene>
    <name evidence="6" type="ORF">METZ01_LOCUS230012</name>
</gene>
<dbReference type="AlphaFoldDB" id="A0A382GPY2"/>
<evidence type="ECO:0000256" key="2">
    <source>
        <dbReference type="ARBA" id="ARBA00022723"/>
    </source>
</evidence>
<dbReference type="Pfam" id="PF12831">
    <property type="entry name" value="FAD_oxidored"/>
    <property type="match status" value="1"/>
</dbReference>
<name>A0A382GPY2_9ZZZZ</name>
<keyword evidence="5" id="KW-0411">Iron-sulfur</keyword>
<evidence type="ECO:0000256" key="4">
    <source>
        <dbReference type="ARBA" id="ARBA00023004"/>
    </source>
</evidence>
<keyword evidence="2" id="KW-0479">Metal-binding</keyword>
<dbReference type="PANTHER" id="PTHR43498:SF1">
    <property type="entry name" value="COB--COM HETERODISULFIDE REDUCTASE IRON-SULFUR SUBUNIT A"/>
    <property type="match status" value="1"/>
</dbReference>
<evidence type="ECO:0000256" key="3">
    <source>
        <dbReference type="ARBA" id="ARBA00023002"/>
    </source>
</evidence>
<protein>
    <submittedName>
        <fullName evidence="6">Uncharacterized protein</fullName>
    </submittedName>
</protein>
<dbReference type="PANTHER" id="PTHR43498">
    <property type="entry name" value="FERREDOXIN:COB-COM HETERODISULFIDE REDUCTASE SUBUNIT A"/>
    <property type="match status" value="1"/>
</dbReference>